<dbReference type="EMBL" id="VSSQ01009951">
    <property type="protein sequence ID" value="MPM43036.1"/>
    <property type="molecule type" value="Genomic_DNA"/>
</dbReference>
<comment type="caution">
    <text evidence="2">The sequence shown here is derived from an EMBL/GenBank/DDBJ whole genome shotgun (WGS) entry which is preliminary data.</text>
</comment>
<evidence type="ECO:0000313" key="2">
    <source>
        <dbReference type="EMBL" id="MPM43036.1"/>
    </source>
</evidence>
<sequence>MVGAALDDCANHHVIGGNDAGLGSKLVDGGEEDCAVIGTFPDLVESLGLVDAAGLVLVCIVLHLVVEVVAISILDLFLAIGTENDAVTAALAHECLNGRGQHEGDGDEDQDDHSQNPADCYLALGLEGGFFLALNHSCALFCFLEGESLGLLFGFLSVRVVVCRHDKPLFSGAFSACADSLMKNSISLGHCQ</sequence>
<accession>A0A644ZQJ5</accession>
<organism evidence="2">
    <name type="scientific">bioreactor metagenome</name>
    <dbReference type="NCBI Taxonomy" id="1076179"/>
    <lineage>
        <taxon>unclassified sequences</taxon>
        <taxon>metagenomes</taxon>
        <taxon>ecological metagenomes</taxon>
    </lineage>
</organism>
<protein>
    <submittedName>
        <fullName evidence="2">Uncharacterized protein</fullName>
    </submittedName>
</protein>
<keyword evidence="1" id="KW-0472">Membrane</keyword>
<keyword evidence="1" id="KW-1133">Transmembrane helix</keyword>
<keyword evidence="1" id="KW-0812">Transmembrane</keyword>
<name>A0A644ZQJ5_9ZZZZ</name>
<proteinExistence type="predicted"/>
<gene>
    <name evidence="2" type="ORF">SDC9_89708</name>
</gene>
<evidence type="ECO:0000256" key="1">
    <source>
        <dbReference type="SAM" id="Phobius"/>
    </source>
</evidence>
<feature type="transmembrane region" description="Helical" evidence="1">
    <location>
        <begin position="52"/>
        <end position="74"/>
    </location>
</feature>
<reference evidence="2" key="1">
    <citation type="submission" date="2019-08" db="EMBL/GenBank/DDBJ databases">
        <authorList>
            <person name="Kucharzyk K."/>
            <person name="Murdoch R.W."/>
            <person name="Higgins S."/>
            <person name="Loffler F."/>
        </authorList>
    </citation>
    <scope>NUCLEOTIDE SEQUENCE</scope>
</reference>
<dbReference type="AlphaFoldDB" id="A0A644ZQJ5"/>